<proteinExistence type="predicted"/>
<gene>
    <name evidence="5" type="ORF">D9619_005961</name>
</gene>
<evidence type="ECO:0000256" key="3">
    <source>
        <dbReference type="SAM" id="Phobius"/>
    </source>
</evidence>
<feature type="compositionally biased region" description="Basic residues" evidence="2">
    <location>
        <begin position="276"/>
        <end position="285"/>
    </location>
</feature>
<evidence type="ECO:0000259" key="4">
    <source>
        <dbReference type="PROSITE" id="PS50127"/>
    </source>
</evidence>
<evidence type="ECO:0000256" key="1">
    <source>
        <dbReference type="ARBA" id="ARBA00022786"/>
    </source>
</evidence>
<evidence type="ECO:0000256" key="2">
    <source>
        <dbReference type="SAM" id="MobiDB-lite"/>
    </source>
</evidence>
<keyword evidence="1" id="KW-0833">Ubl conjugation pathway</keyword>
<feature type="domain" description="UBC core" evidence="4">
    <location>
        <begin position="9"/>
        <end position="155"/>
    </location>
</feature>
<keyword evidence="3" id="KW-1133">Transmembrane helix</keyword>
<dbReference type="CDD" id="cd23799">
    <property type="entry name" value="UBCc_UBE2J"/>
    <property type="match status" value="1"/>
</dbReference>
<dbReference type="AlphaFoldDB" id="A0A8H5BX95"/>
<accession>A0A8H5BX95</accession>
<dbReference type="InterPro" id="IPR050113">
    <property type="entry name" value="Ub_conjugating_enzyme"/>
</dbReference>
<dbReference type="Proteomes" id="UP000567179">
    <property type="component" value="Unassembled WGS sequence"/>
</dbReference>
<organism evidence="5 6">
    <name type="scientific">Psilocybe cf. subviscida</name>
    <dbReference type="NCBI Taxonomy" id="2480587"/>
    <lineage>
        <taxon>Eukaryota</taxon>
        <taxon>Fungi</taxon>
        <taxon>Dikarya</taxon>
        <taxon>Basidiomycota</taxon>
        <taxon>Agaricomycotina</taxon>
        <taxon>Agaricomycetes</taxon>
        <taxon>Agaricomycetidae</taxon>
        <taxon>Agaricales</taxon>
        <taxon>Agaricineae</taxon>
        <taxon>Strophariaceae</taxon>
        <taxon>Psilocybe</taxon>
    </lineage>
</organism>
<feature type="compositionally biased region" description="Polar residues" evidence="2">
    <location>
        <begin position="259"/>
        <end position="275"/>
    </location>
</feature>
<dbReference type="Pfam" id="PF00179">
    <property type="entry name" value="UQ_con"/>
    <property type="match status" value="1"/>
</dbReference>
<dbReference type="FunFam" id="3.10.110.10:FF:000086">
    <property type="entry name" value="Ubiquitin-conjugating enzyme E2 J1"/>
    <property type="match status" value="1"/>
</dbReference>
<dbReference type="EMBL" id="JAACJJ010000001">
    <property type="protein sequence ID" value="KAF5330706.1"/>
    <property type="molecule type" value="Genomic_DNA"/>
</dbReference>
<comment type="caution">
    <text evidence="5">The sequence shown here is derived from an EMBL/GenBank/DDBJ whole genome shotgun (WGS) entry which is preliminary data.</text>
</comment>
<dbReference type="InterPro" id="IPR016135">
    <property type="entry name" value="UBQ-conjugating_enzyme/RWD"/>
</dbReference>
<feature type="region of interest" description="Disordered" evidence="2">
    <location>
        <begin position="239"/>
        <end position="286"/>
    </location>
</feature>
<keyword evidence="3" id="KW-0812">Transmembrane</keyword>
<dbReference type="PANTHER" id="PTHR24067">
    <property type="entry name" value="UBIQUITIN-CONJUGATING ENZYME E2"/>
    <property type="match status" value="1"/>
</dbReference>
<keyword evidence="6" id="KW-1185">Reference proteome</keyword>
<dbReference type="PROSITE" id="PS50127">
    <property type="entry name" value="UBC_2"/>
    <property type="match status" value="1"/>
</dbReference>
<dbReference type="OrthoDB" id="1158011at2759"/>
<reference evidence="5 6" key="1">
    <citation type="journal article" date="2020" name="ISME J.">
        <title>Uncovering the hidden diversity of litter-decomposition mechanisms in mushroom-forming fungi.</title>
        <authorList>
            <person name="Floudas D."/>
            <person name="Bentzer J."/>
            <person name="Ahren D."/>
            <person name="Johansson T."/>
            <person name="Persson P."/>
            <person name="Tunlid A."/>
        </authorList>
    </citation>
    <scope>NUCLEOTIDE SEQUENCE [LARGE SCALE GENOMIC DNA]</scope>
    <source>
        <strain evidence="5 6">CBS 101986</strain>
    </source>
</reference>
<evidence type="ECO:0000313" key="6">
    <source>
        <dbReference type="Proteomes" id="UP000567179"/>
    </source>
</evidence>
<feature type="transmembrane region" description="Helical" evidence="3">
    <location>
        <begin position="290"/>
        <end position="308"/>
    </location>
</feature>
<sequence>MAALNKNNSAVKRIMQEARELANDPCTDYSAAPLEDDIFEWHCTLRGPTGTEFEGGLYHFRIMLPAEYPFRPPSIMILTPNGRFELNTKICISFTSYHEELWQPAWGVRTAIIGLQGFFPLKGQAAVGIGSIEYPAAERKRLAALSREWTCPHCQQTNLSLLPDPPAHSHSFTLGSAPGDISDLITRASRGVPIGASPDVDTTPATELREDMTTSLVTTPTLPNPPTASQVTVFQSPEVARESTTTSEEQSAPVAVATPESTTLPPSVPATVTQNTRRHTARSSSHKPPVLLDTAICILLVLLFAMICRRVV</sequence>
<dbReference type="SMART" id="SM00212">
    <property type="entry name" value="UBCc"/>
    <property type="match status" value="1"/>
</dbReference>
<protein>
    <recommendedName>
        <fullName evidence="4">UBC core domain-containing protein</fullName>
    </recommendedName>
</protein>
<dbReference type="SUPFAM" id="SSF54495">
    <property type="entry name" value="UBC-like"/>
    <property type="match status" value="1"/>
</dbReference>
<dbReference type="InterPro" id="IPR000608">
    <property type="entry name" value="UBC"/>
</dbReference>
<keyword evidence="3" id="KW-0472">Membrane</keyword>
<dbReference type="Gene3D" id="3.10.110.10">
    <property type="entry name" value="Ubiquitin Conjugating Enzyme"/>
    <property type="match status" value="1"/>
</dbReference>
<evidence type="ECO:0000313" key="5">
    <source>
        <dbReference type="EMBL" id="KAF5330706.1"/>
    </source>
</evidence>
<name>A0A8H5BX95_9AGAR</name>